<evidence type="ECO:0000256" key="2">
    <source>
        <dbReference type="ARBA" id="ARBA00022490"/>
    </source>
</evidence>
<keyword evidence="6" id="KW-1185">Reference proteome</keyword>
<keyword evidence="3 4" id="KW-0143">Chaperone</keyword>
<dbReference type="Gene3D" id="3.30.70.920">
    <property type="match status" value="1"/>
</dbReference>
<gene>
    <name evidence="4" type="primary">napD</name>
    <name evidence="5" type="ORF">SAMN05421751_10610</name>
</gene>
<dbReference type="AlphaFoldDB" id="A0A1H5VGV4"/>
<evidence type="ECO:0000313" key="6">
    <source>
        <dbReference type="Proteomes" id="UP000236742"/>
    </source>
</evidence>
<dbReference type="Proteomes" id="UP000236742">
    <property type="component" value="Unassembled WGS sequence"/>
</dbReference>
<dbReference type="GO" id="GO:0005048">
    <property type="term" value="F:signal sequence binding"/>
    <property type="evidence" value="ECO:0007669"/>
    <property type="project" value="UniProtKB-UniRule"/>
</dbReference>
<proteinExistence type="inferred from homology"/>
<sequence>MLNICGCLVHTVPARMAEVVEAINATDGAEVHAQEDGRIVVTVEDTDGRLASEIIMDLHQIPGVITVTLTYHHFEELDETPEPLAEPTL</sequence>
<comment type="subcellular location">
    <subcellularLocation>
        <location evidence="1 4">Cytoplasm</location>
    </subcellularLocation>
</comment>
<evidence type="ECO:0000256" key="3">
    <source>
        <dbReference type="ARBA" id="ARBA00023186"/>
    </source>
</evidence>
<dbReference type="RefSeq" id="WP_200822745.1">
    <property type="nucleotide sequence ID" value="NZ_FNVD01000006.1"/>
</dbReference>
<reference evidence="5 6" key="1">
    <citation type="submission" date="2016-10" db="EMBL/GenBank/DDBJ databases">
        <authorList>
            <person name="de Groot N.N."/>
        </authorList>
    </citation>
    <scope>NUCLEOTIDE SEQUENCE [LARGE SCALE GENOMIC DNA]</scope>
    <source>
        <strain evidence="5 6">DSM 23413</strain>
    </source>
</reference>
<dbReference type="PANTHER" id="PTHR38603">
    <property type="entry name" value="CHAPERONE NAPD"/>
    <property type="match status" value="1"/>
</dbReference>
<dbReference type="GO" id="GO:0051224">
    <property type="term" value="P:negative regulation of protein transport"/>
    <property type="evidence" value="ECO:0007669"/>
    <property type="project" value="UniProtKB-UniRule"/>
</dbReference>
<evidence type="ECO:0000256" key="4">
    <source>
        <dbReference type="HAMAP-Rule" id="MF_02200"/>
    </source>
</evidence>
<evidence type="ECO:0000313" key="5">
    <source>
        <dbReference type="EMBL" id="SEF86038.1"/>
    </source>
</evidence>
<dbReference type="InterPro" id="IPR005623">
    <property type="entry name" value="Chaperone_NapD_NO3_reduct"/>
</dbReference>
<comment type="subunit">
    <text evidence="4">Interacts with the cytoplasmic NapA precursor.</text>
</comment>
<dbReference type="GO" id="GO:0005737">
    <property type="term" value="C:cytoplasm"/>
    <property type="evidence" value="ECO:0007669"/>
    <property type="project" value="UniProtKB-SubCell"/>
</dbReference>
<organism evidence="5 6">
    <name type="scientific">Jhaorihella thermophila</name>
    <dbReference type="NCBI Taxonomy" id="488547"/>
    <lineage>
        <taxon>Bacteria</taxon>
        <taxon>Pseudomonadati</taxon>
        <taxon>Pseudomonadota</taxon>
        <taxon>Alphaproteobacteria</taxon>
        <taxon>Rhodobacterales</taxon>
        <taxon>Paracoccaceae</taxon>
        <taxon>Jhaorihella</taxon>
    </lineage>
</organism>
<accession>A0A1H5VGV4</accession>
<name>A0A1H5VGV4_9RHOB</name>
<protein>
    <recommendedName>
        <fullName evidence="4">Chaperone NapD</fullName>
    </recommendedName>
    <alternativeName>
        <fullName evidence="4">NapA signal peptide-binding chaperone NapD</fullName>
    </alternativeName>
</protein>
<comment type="similarity">
    <text evidence="4">Belongs to the NapD family.</text>
</comment>
<comment type="function">
    <text evidence="4">Chaperone for NapA, the catalytic subunit of the periplasmic nitrate reductase. It binds directly and specifically to the twin-arginine signal peptide of NapA, preventing premature interaction with the Tat translocase and premature export.</text>
</comment>
<dbReference type="PANTHER" id="PTHR38603:SF1">
    <property type="entry name" value="CHAPERONE NAPD"/>
    <property type="match status" value="1"/>
</dbReference>
<evidence type="ECO:0000256" key="1">
    <source>
        <dbReference type="ARBA" id="ARBA00004496"/>
    </source>
</evidence>
<dbReference type="Pfam" id="PF03927">
    <property type="entry name" value="NapD"/>
    <property type="match status" value="1"/>
</dbReference>
<keyword evidence="2 4" id="KW-0963">Cytoplasm</keyword>
<dbReference type="HAMAP" id="MF_02200">
    <property type="entry name" value="NapD"/>
    <property type="match status" value="1"/>
</dbReference>
<dbReference type="EMBL" id="FNVD01000006">
    <property type="protein sequence ID" value="SEF86038.1"/>
    <property type="molecule type" value="Genomic_DNA"/>
</dbReference>